<accession>A0A1I2H7L8</accession>
<evidence type="ECO:0000313" key="1">
    <source>
        <dbReference type="EMBL" id="SFF25340.1"/>
    </source>
</evidence>
<dbReference type="InterPro" id="IPR036514">
    <property type="entry name" value="SGNH_hydro_sf"/>
</dbReference>
<sequence>MGIMRYKLAGKALLALLVALVAWEGILEVTTIRTTGFQQHPELGRILNPGLYVNGQEGYGITKIYAEGAIAQPFPDPKETAAARKAEYRILFLGDSYTEALQVGDQVKFFRQVQTRMPELDSRKVMTYDAGRSSASPAHYAYLAEFYEKRVDPDAVVIQMNENDLKDLYGENSSYYATKDGDSYKLVFNEEFISKNAVAAKLQALYGLLRLSVVRVGSDHMQKLLEKDDAAAEETKGADFTPQAGDEQLVKWIFGILKEQYPKLVFVFLPQIDFQSPEGEQQPGYFEKIAERTAEEQGIPMLNMRQDFVNAYQDTGLPAYGFSNTTFGTGHMNSSGHDLVSKAVANYFEGR</sequence>
<keyword evidence="1" id="KW-0378">Hydrolase</keyword>
<reference evidence="2" key="1">
    <citation type="submission" date="2016-10" db="EMBL/GenBank/DDBJ databases">
        <authorList>
            <person name="Varghese N."/>
            <person name="Submissions S."/>
        </authorList>
    </citation>
    <scope>NUCLEOTIDE SEQUENCE [LARGE SCALE GENOMIC DNA]</scope>
    <source>
        <strain evidence="2">CGMCC 1.10223</strain>
    </source>
</reference>
<name>A0A1I2H7L8_9BACL</name>
<dbReference type="EMBL" id="FONN01000020">
    <property type="protein sequence ID" value="SFF25340.1"/>
    <property type="molecule type" value="Genomic_DNA"/>
</dbReference>
<gene>
    <name evidence="1" type="ORF">SAMN04487969_12073</name>
</gene>
<dbReference type="Proteomes" id="UP000183410">
    <property type="component" value="Unassembled WGS sequence"/>
</dbReference>
<keyword evidence="2" id="KW-1185">Reference proteome</keyword>
<dbReference type="GO" id="GO:0016787">
    <property type="term" value="F:hydrolase activity"/>
    <property type="evidence" value="ECO:0007669"/>
    <property type="project" value="UniProtKB-KW"/>
</dbReference>
<evidence type="ECO:0000313" key="2">
    <source>
        <dbReference type="Proteomes" id="UP000183410"/>
    </source>
</evidence>
<organism evidence="1 2">
    <name type="scientific">Paenibacillus algorifonticola</name>
    <dbReference type="NCBI Taxonomy" id="684063"/>
    <lineage>
        <taxon>Bacteria</taxon>
        <taxon>Bacillati</taxon>
        <taxon>Bacillota</taxon>
        <taxon>Bacilli</taxon>
        <taxon>Bacillales</taxon>
        <taxon>Paenibacillaceae</taxon>
        <taxon>Paenibacillus</taxon>
    </lineage>
</organism>
<protein>
    <submittedName>
        <fullName evidence="1">GDSL-like Lipase/Acylhydrolase family</fullName>
    </submittedName>
</protein>
<dbReference type="AlphaFoldDB" id="A0A1I2H7L8"/>
<dbReference type="SUPFAM" id="SSF52266">
    <property type="entry name" value="SGNH hydrolase"/>
    <property type="match status" value="1"/>
</dbReference>
<dbReference type="Gene3D" id="3.40.50.1110">
    <property type="entry name" value="SGNH hydrolase"/>
    <property type="match status" value="1"/>
</dbReference>
<proteinExistence type="predicted"/>